<evidence type="ECO:0000313" key="2">
    <source>
        <dbReference type="Proteomes" id="UP000053660"/>
    </source>
</evidence>
<dbReference type="PANTHER" id="PTHR21530:SF7">
    <property type="entry name" value="TRAB DOMAIN-CONTAINING PROTEIN"/>
    <property type="match status" value="1"/>
</dbReference>
<accession>A0A0B1T0Y5</accession>
<dbReference type="AlphaFoldDB" id="A0A0B1T0Y5"/>
<dbReference type="Proteomes" id="UP000053660">
    <property type="component" value="Unassembled WGS sequence"/>
</dbReference>
<dbReference type="OrthoDB" id="5845714at2759"/>
<organism evidence="1 2">
    <name type="scientific">Oesophagostomum dentatum</name>
    <name type="common">Nodular worm</name>
    <dbReference type="NCBI Taxonomy" id="61180"/>
    <lineage>
        <taxon>Eukaryota</taxon>
        <taxon>Metazoa</taxon>
        <taxon>Ecdysozoa</taxon>
        <taxon>Nematoda</taxon>
        <taxon>Chromadorea</taxon>
        <taxon>Rhabditida</taxon>
        <taxon>Rhabditina</taxon>
        <taxon>Rhabditomorpha</taxon>
        <taxon>Strongyloidea</taxon>
        <taxon>Strongylidae</taxon>
        <taxon>Oesophagostomum</taxon>
    </lineage>
</organism>
<sequence>TILNFPKNVPIPPCPEGINSKSWTQAFEEATVYLIGTAHFSRESQDDVMKTITATQPDLVMVELCPSRISILSMDEQTLLKEASDLNTQKILTTIKQVV</sequence>
<reference evidence="1 2" key="1">
    <citation type="submission" date="2014-03" db="EMBL/GenBank/DDBJ databases">
        <title>Draft genome of the hookworm Oesophagostomum dentatum.</title>
        <authorList>
            <person name="Mitreva M."/>
        </authorList>
    </citation>
    <scope>NUCLEOTIDE SEQUENCE [LARGE SCALE GENOMIC DNA]</scope>
    <source>
        <strain evidence="1 2">OD-Hann</strain>
    </source>
</reference>
<evidence type="ECO:0008006" key="3">
    <source>
        <dbReference type="Google" id="ProtNLM"/>
    </source>
</evidence>
<feature type="non-terminal residue" evidence="1">
    <location>
        <position position="1"/>
    </location>
</feature>
<name>A0A0B1T0Y5_OESDE</name>
<evidence type="ECO:0000313" key="1">
    <source>
        <dbReference type="EMBL" id="KHJ90904.1"/>
    </source>
</evidence>
<dbReference type="InterPro" id="IPR046345">
    <property type="entry name" value="TraB_PrgY-like"/>
</dbReference>
<keyword evidence="2" id="KW-1185">Reference proteome</keyword>
<dbReference type="EMBL" id="KN552543">
    <property type="protein sequence ID" value="KHJ90904.1"/>
    <property type="molecule type" value="Genomic_DNA"/>
</dbReference>
<dbReference type="PANTHER" id="PTHR21530">
    <property type="entry name" value="PHEROMONE SHUTDOWN PROTEIN"/>
    <property type="match status" value="1"/>
</dbReference>
<dbReference type="Pfam" id="PF01963">
    <property type="entry name" value="TraB_PrgY_gumN"/>
    <property type="match status" value="1"/>
</dbReference>
<dbReference type="InterPro" id="IPR002816">
    <property type="entry name" value="TraB/PrgY/GumN_fam"/>
</dbReference>
<protein>
    <recommendedName>
        <fullName evidence="3">TraB family protein</fullName>
    </recommendedName>
</protein>
<gene>
    <name evidence="1" type="ORF">OESDEN_09238</name>
</gene>
<dbReference type="CDD" id="cd14726">
    <property type="entry name" value="TraB_PrgY-like"/>
    <property type="match status" value="1"/>
</dbReference>
<proteinExistence type="predicted"/>